<accession>A0AAU9WPS6</accession>
<dbReference type="GO" id="GO:0004198">
    <property type="term" value="F:calcium-dependent cysteine-type endopeptidase activity"/>
    <property type="evidence" value="ECO:0007669"/>
    <property type="project" value="InterPro"/>
</dbReference>
<dbReference type="PANTHER" id="PTHR46298:SF1">
    <property type="entry name" value="ANDROGLOBIN"/>
    <property type="match status" value="1"/>
</dbReference>
<evidence type="ECO:0000256" key="1">
    <source>
        <dbReference type="PROSITE-ProRule" id="PRU00239"/>
    </source>
</evidence>
<dbReference type="InterPro" id="IPR054093">
    <property type="entry name" value="Androglobin_II"/>
</dbReference>
<dbReference type="InterPro" id="IPR054094">
    <property type="entry name" value="Androglobin_IV"/>
</dbReference>
<feature type="compositionally biased region" description="Acidic residues" evidence="2">
    <location>
        <begin position="1467"/>
        <end position="1481"/>
    </location>
</feature>
<feature type="region of interest" description="Disordered" evidence="2">
    <location>
        <begin position="1"/>
        <end position="93"/>
    </location>
</feature>
<dbReference type="SUPFAM" id="SSF46458">
    <property type="entry name" value="Globin-like"/>
    <property type="match status" value="1"/>
</dbReference>
<dbReference type="Proteomes" id="UP001159428">
    <property type="component" value="Unassembled WGS sequence"/>
</dbReference>
<feature type="region of interest" description="Disordered" evidence="2">
    <location>
        <begin position="1635"/>
        <end position="1702"/>
    </location>
</feature>
<dbReference type="Pfam" id="PF22069">
    <property type="entry name" value="Androglobin_IV"/>
    <property type="match status" value="1"/>
</dbReference>
<feature type="region of interest" description="Disordered" evidence="2">
    <location>
        <begin position="1720"/>
        <end position="1769"/>
    </location>
</feature>
<evidence type="ECO:0000259" key="3">
    <source>
        <dbReference type="PROSITE" id="PS50203"/>
    </source>
</evidence>
<feature type="region of interest" description="Disordered" evidence="2">
    <location>
        <begin position="1781"/>
        <end position="1827"/>
    </location>
</feature>
<comment type="caution">
    <text evidence="1">Lacks conserved residue(s) required for the propagation of feature annotation.</text>
</comment>
<dbReference type="GO" id="GO:0019825">
    <property type="term" value="F:oxygen binding"/>
    <property type="evidence" value="ECO:0007669"/>
    <property type="project" value="InterPro"/>
</dbReference>
<feature type="region of interest" description="Disordered" evidence="2">
    <location>
        <begin position="883"/>
        <end position="919"/>
    </location>
</feature>
<feature type="compositionally biased region" description="Polar residues" evidence="2">
    <location>
        <begin position="1559"/>
        <end position="1573"/>
    </location>
</feature>
<dbReference type="PROSITE" id="PS50096">
    <property type="entry name" value="IQ"/>
    <property type="match status" value="1"/>
</dbReference>
<feature type="compositionally biased region" description="Basic and acidic residues" evidence="2">
    <location>
        <begin position="539"/>
        <end position="643"/>
    </location>
</feature>
<feature type="compositionally biased region" description="Low complexity" evidence="2">
    <location>
        <begin position="1447"/>
        <end position="1461"/>
    </location>
</feature>
<feature type="compositionally biased region" description="Basic and acidic residues" evidence="2">
    <location>
        <begin position="883"/>
        <end position="896"/>
    </location>
</feature>
<dbReference type="PANTHER" id="PTHR46298">
    <property type="entry name" value="ANDROGLOBIN"/>
    <property type="match status" value="1"/>
</dbReference>
<evidence type="ECO:0000313" key="5">
    <source>
        <dbReference type="EMBL" id="CAH3121335.1"/>
    </source>
</evidence>
<reference evidence="5 6" key="1">
    <citation type="submission" date="2022-05" db="EMBL/GenBank/DDBJ databases">
        <authorList>
            <consortium name="Genoscope - CEA"/>
            <person name="William W."/>
        </authorList>
    </citation>
    <scope>NUCLEOTIDE SEQUENCE [LARGE SCALE GENOMIC DNA]</scope>
</reference>
<feature type="compositionally biased region" description="Low complexity" evidence="2">
    <location>
        <begin position="820"/>
        <end position="831"/>
    </location>
</feature>
<dbReference type="InterPro" id="IPR009050">
    <property type="entry name" value="Globin-like_sf"/>
</dbReference>
<feature type="region of interest" description="Disordered" evidence="2">
    <location>
        <begin position="817"/>
        <end position="842"/>
    </location>
</feature>
<feature type="region of interest" description="Disordered" evidence="2">
    <location>
        <begin position="171"/>
        <end position="198"/>
    </location>
</feature>
<feature type="compositionally biased region" description="Basic and acidic residues" evidence="2">
    <location>
        <begin position="903"/>
        <end position="914"/>
    </location>
</feature>
<dbReference type="PROSITE" id="PS52042">
    <property type="entry name" value="GLOBIN_CP_ADGB"/>
    <property type="match status" value="1"/>
</dbReference>
<feature type="compositionally biased region" description="Basic and acidic residues" evidence="2">
    <location>
        <begin position="1781"/>
        <end position="1801"/>
    </location>
</feature>
<feature type="domain" description="Globin" evidence="4">
    <location>
        <begin position="973"/>
        <end position="1189"/>
    </location>
</feature>
<sequence length="1827" mass="206641">MASKAMKKKESKERVASAARTIPEQSVAPSVVGSLNEKDEKSKKTKAPIVIWPEWTEQDIGQEKWDTSHKPKEKEKGKSPNLHPYEDPEGRIDLPSSIKSYVDHWKKPVEFMLEKSPVVVDPKSLAEEIDLLSVNDHLTNSELLRCIIGQVMCLWKLHFKVDPIETVKGAKDTKESNKADKERDKEKDKDRGEKDKDALLEDNTWKPWNHIWPKEKTKGSPLPVYNPGGKYCVRIFWMGTWRKVTVDDWMPFDEDGKLMLPASPNEHELWPMLLSKALIKVASLDYAGGYNACEFGDFTVVHALTGWMPEIIPLRCGHTGEIWKLLLQTLPRWKLENTPPPEEKKQHATECRKKDDRDKERKSTKSEKSQVPEKVEREKEKKEKEKDKATPAANLVDVPKEPEFVIFASYSHPPNMPMRHSVLKEMADASEKLRQSGLSHNHPHPVLLTTVRDCPLVPPPPPVQIPRWKLIRQKKKKQPVEPALTPPEPPKDPQFLEVVSPFLNHKVSPIPVSRAKTPVRWLKYRPEKPMGEILEEGDKDNGEKTEGGEGEDIAEKTSGEKREGLSDDGAAVKEDEKSKTSTPRLENDELKPDQESKESRESLRDRPSTKDSSKSKEREKSAKSDKGEKDKLLKSPDKSDKSRSGSKLSVVDKPERTKSGGLSPKASRRMSRMEKPGDLIKTPPETRRMSRVEKGVKIELERDSSHKVEAIRVDELPVLDLPGSVAEGDKVPADGTDGETTDDKTEGDKTEDGDKVKENNNKDRKIWMEYADFCKCFRHLYIFHKPNTYNYCKGNSELKNVAMTSHVSKKSGLIPASSVTATTPAPGKATGLSPSPYHGSFGGLSQNQDPPPPFLFVDSLKPIEIVVNFTAFSRWLDPPQPVIRERDKEKEKEKDSNSVVTADPREAAQVEEKPVPPTPGLLVAEPYSWKSLVTGQPILRIRTSGTKAAVLVLPPGRHVLRFLVQAPHGYHVEMASQTPFVYGDEDTVMTCLTKESCRFLEHAMNVFHSVSSLVGSFADPPADRKFDLDLGLKDQTKDIQDRHYKVFMRCLLKSVRFHLADSYDLPMHFAWKAFQFQASLCLHQRVGHRPLSAAEITRIGSMTKKRAVKSAGAVPPTWVDRTSNSEEEGAATKIQAAFRGYFLRKLARAYVKGTDEHQKVWELLSKAWGVIEPNLESFAIQIFRFMFKRDSELFPLFPFFKDEWSRVAYSDYNGGYPEQPPQSWFVVFREVFFVDEPVLMVPKLYVTLPTCLLRVVDNDSGEELTRVFQKVAPNNLKKNKRGYTFVAEARTPNAILPAGKFRLRVIGSTEPLPYPGREGVNSHFVTKEIRDYYIPNKYNIIFRYTIKVQEDHMASLQLGTSKPDVYIKLQILDHEQEVCSTTGKSHAVIPAFTFYRDRTGDEDEKQKRGSRPPTSSHPRSAKRPPSGSRKAAASPMQGKGGKKSGKESSNSSRPGSSQKGSRPLLCDDSEDKEDEDTEDTEPEIKIHKYIIQAQVLRDSWPLSKSAWDFVALIKSLDRLDVEVPAESAPRGDKLSASVSKGKKNKEGKESRSSKGQAGSRPSSQQQFDSSKPNWTLRIVSDASAEEIEVKKDTERQDEIKAMKLAWEAAEPGRAAKAQQSRQKFLNEHMVKVEKDAIEEENGDEEQQEEKDVTASSEILTVTSPVQSESDQGELTLVPPPKEPDHILQPLSEPKTIRSRGGVPVLLDEEEIERRLLERKETLQAFKTQRKEVENRREQDRLDRNTTKERQLQEAEELQAATDKWRGEVNQRREAYRQKFLEAEKQKEEAQAAEAAKERERSPSPSKSRKSASTAKGGRKTPAKGKKK</sequence>
<name>A0AAU9WPS6_9CNID</name>
<feature type="compositionally biased region" description="Acidic residues" evidence="2">
    <location>
        <begin position="1636"/>
        <end position="1648"/>
    </location>
</feature>
<dbReference type="GO" id="GO:0006508">
    <property type="term" value="P:proteolysis"/>
    <property type="evidence" value="ECO:0007669"/>
    <property type="project" value="InterPro"/>
</dbReference>
<feature type="compositionally biased region" description="Basic residues" evidence="2">
    <location>
        <begin position="1816"/>
        <end position="1827"/>
    </location>
</feature>
<evidence type="ECO:0000259" key="4">
    <source>
        <dbReference type="PROSITE" id="PS52042"/>
    </source>
</evidence>
<feature type="compositionally biased region" description="Basic and acidic residues" evidence="2">
    <location>
        <begin position="741"/>
        <end position="758"/>
    </location>
</feature>
<feature type="compositionally biased region" description="Basic and acidic residues" evidence="2">
    <location>
        <begin position="1397"/>
        <end position="1407"/>
    </location>
</feature>
<dbReference type="InterPro" id="IPR054095">
    <property type="entry name" value="Androglobin_V"/>
</dbReference>
<dbReference type="CDD" id="cd22307">
    <property type="entry name" value="Adgb_C_mid-like"/>
    <property type="match status" value="1"/>
</dbReference>
<feature type="compositionally biased region" description="Basic and acidic residues" evidence="2">
    <location>
        <begin position="341"/>
        <end position="389"/>
    </location>
</feature>
<dbReference type="Pfam" id="PF22068">
    <property type="entry name" value="Androglobin_II"/>
    <property type="match status" value="1"/>
</dbReference>
<dbReference type="InterPro" id="IPR057249">
    <property type="entry name" value="Globin_CP_ADGB"/>
</dbReference>
<dbReference type="SUPFAM" id="SSF54001">
    <property type="entry name" value="Cysteine proteinases"/>
    <property type="match status" value="1"/>
</dbReference>
<feature type="domain" description="Calpain catalytic" evidence="3">
    <location>
        <begin position="225"/>
        <end position="329"/>
    </location>
</feature>
<dbReference type="Gene3D" id="1.10.490.10">
    <property type="entry name" value="Globins"/>
    <property type="match status" value="2"/>
</dbReference>
<feature type="compositionally biased region" description="Polar residues" evidence="2">
    <location>
        <begin position="1653"/>
        <end position="1669"/>
    </location>
</feature>
<feature type="region of interest" description="Disordered" evidence="2">
    <location>
        <begin position="1522"/>
        <end position="1575"/>
    </location>
</feature>
<dbReference type="InterPro" id="IPR012292">
    <property type="entry name" value="Globin/Proto"/>
</dbReference>
<dbReference type="InterPro" id="IPR038765">
    <property type="entry name" value="Papain-like_cys_pep_sf"/>
</dbReference>
<evidence type="ECO:0008006" key="7">
    <source>
        <dbReference type="Google" id="ProtNLM"/>
    </source>
</evidence>
<dbReference type="InterPro" id="IPR000048">
    <property type="entry name" value="IQ_motif_EF-hand-BS"/>
</dbReference>
<protein>
    <recommendedName>
        <fullName evidence="7">Androglobin</fullName>
    </recommendedName>
</protein>
<keyword evidence="6" id="KW-1185">Reference proteome</keyword>
<feature type="region of interest" description="Disordered" evidence="2">
    <location>
        <begin position="1397"/>
        <end position="1486"/>
    </location>
</feature>
<dbReference type="EMBL" id="CALNXJ010000018">
    <property type="protein sequence ID" value="CAH3121335.1"/>
    <property type="molecule type" value="Genomic_DNA"/>
</dbReference>
<dbReference type="SMART" id="SM00230">
    <property type="entry name" value="CysPc"/>
    <property type="match status" value="1"/>
</dbReference>
<dbReference type="InterPro" id="IPR001300">
    <property type="entry name" value="Peptidase_C2_calpain_cat"/>
</dbReference>
<evidence type="ECO:0000256" key="2">
    <source>
        <dbReference type="SAM" id="MobiDB-lite"/>
    </source>
</evidence>
<dbReference type="SMART" id="SM00015">
    <property type="entry name" value="IQ"/>
    <property type="match status" value="1"/>
</dbReference>
<feature type="compositionally biased region" description="Basic and acidic residues" evidence="2">
    <location>
        <begin position="1728"/>
        <end position="1752"/>
    </location>
</feature>
<dbReference type="GO" id="GO:0020037">
    <property type="term" value="F:heme binding"/>
    <property type="evidence" value="ECO:0007669"/>
    <property type="project" value="InterPro"/>
</dbReference>
<dbReference type="InterPro" id="IPR053033">
    <property type="entry name" value="Androglobin-like"/>
</dbReference>
<proteinExistence type="predicted"/>
<feature type="compositionally biased region" description="Basic and acidic residues" evidence="2">
    <location>
        <begin position="671"/>
        <end position="696"/>
    </location>
</feature>
<dbReference type="Pfam" id="PF00648">
    <property type="entry name" value="Peptidase_C2"/>
    <property type="match status" value="1"/>
</dbReference>
<gene>
    <name evidence="5" type="ORF">PMEA_00009159</name>
</gene>
<feature type="region of interest" description="Disordered" evidence="2">
    <location>
        <begin position="472"/>
        <end position="696"/>
    </location>
</feature>
<feature type="region of interest" description="Disordered" evidence="2">
    <location>
        <begin position="335"/>
        <end position="394"/>
    </location>
</feature>
<organism evidence="5 6">
    <name type="scientific">Pocillopora meandrina</name>
    <dbReference type="NCBI Taxonomy" id="46732"/>
    <lineage>
        <taxon>Eukaryota</taxon>
        <taxon>Metazoa</taxon>
        <taxon>Cnidaria</taxon>
        <taxon>Anthozoa</taxon>
        <taxon>Hexacorallia</taxon>
        <taxon>Scleractinia</taxon>
        <taxon>Astrocoeniina</taxon>
        <taxon>Pocilloporidae</taxon>
        <taxon>Pocillopora</taxon>
    </lineage>
</organism>
<feature type="region of interest" description="Disordered" evidence="2">
    <location>
        <begin position="722"/>
        <end position="758"/>
    </location>
</feature>
<feature type="compositionally biased region" description="Basic and acidic residues" evidence="2">
    <location>
        <begin position="61"/>
        <end position="92"/>
    </location>
</feature>
<dbReference type="Pfam" id="PF22070">
    <property type="entry name" value="Androglobin_V"/>
    <property type="match status" value="1"/>
</dbReference>
<evidence type="ECO:0000313" key="6">
    <source>
        <dbReference type="Proteomes" id="UP001159428"/>
    </source>
</evidence>
<dbReference type="PROSITE" id="PS50203">
    <property type="entry name" value="CALPAIN_CAT"/>
    <property type="match status" value="1"/>
</dbReference>
<comment type="caution">
    <text evidence="5">The sequence shown here is derived from an EMBL/GenBank/DDBJ whole genome shotgun (WGS) entry which is preliminary data.</text>
</comment>